<dbReference type="EMBL" id="JACJVQ010000019">
    <property type="protein sequence ID" value="MBB6636924.1"/>
    <property type="molecule type" value="Genomic_DNA"/>
</dbReference>
<evidence type="ECO:0000313" key="3">
    <source>
        <dbReference type="Proteomes" id="UP000535838"/>
    </source>
</evidence>
<feature type="chain" id="PRO_5039437629" description="YtkA-like domain-containing protein" evidence="1">
    <location>
        <begin position="19"/>
        <end position="286"/>
    </location>
</feature>
<accession>A0A841SYD9</accession>
<dbReference type="AlphaFoldDB" id="A0A841SYD9"/>
<evidence type="ECO:0008006" key="4">
    <source>
        <dbReference type="Google" id="ProtNLM"/>
    </source>
</evidence>
<gene>
    <name evidence="2" type="ORF">H7B67_22585</name>
</gene>
<sequence>MKWLNAAATLLFSGAALLANFGSGDDLGAASVAGFDPMPGSGVHAHPSASLETEEEKGMLASWTWTEGTPSAERPAELVIRLKDRSGKPIDDLQANHEKLMHLIAVSEDLEQFRHLHPEYEGEGVFRIALSFPTGGKYKLYADFMPAGHRELIRTAEVEVDGGAEETAAELSPSRSLSESMNGVEITLSAGHLMAGMPTTLTYTFRDKKSGNPVRDLEPYLGAVGHVIAIGEGAGTYLHVHPMNEKTAGPQAVFSATFPKSGMYKIWGQFQRGGELMTVPFVLRIP</sequence>
<evidence type="ECO:0000313" key="2">
    <source>
        <dbReference type="EMBL" id="MBB6636924.1"/>
    </source>
</evidence>
<feature type="signal peptide" evidence="1">
    <location>
        <begin position="1"/>
        <end position="18"/>
    </location>
</feature>
<keyword evidence="3" id="KW-1185">Reference proteome</keyword>
<evidence type="ECO:0000256" key="1">
    <source>
        <dbReference type="SAM" id="SignalP"/>
    </source>
</evidence>
<protein>
    <recommendedName>
        <fullName evidence="4">YtkA-like domain-containing protein</fullName>
    </recommendedName>
</protein>
<reference evidence="2 3" key="1">
    <citation type="submission" date="2020-08" db="EMBL/GenBank/DDBJ databases">
        <title>Cohnella phylogeny.</title>
        <authorList>
            <person name="Dunlap C."/>
        </authorList>
    </citation>
    <scope>NUCLEOTIDE SEQUENCE [LARGE SCALE GENOMIC DNA]</scope>
    <source>
        <strain evidence="2 3">DSM 25241</strain>
    </source>
</reference>
<proteinExistence type="predicted"/>
<organism evidence="2 3">
    <name type="scientific">Cohnella thailandensis</name>
    <dbReference type="NCBI Taxonomy" id="557557"/>
    <lineage>
        <taxon>Bacteria</taxon>
        <taxon>Bacillati</taxon>
        <taxon>Bacillota</taxon>
        <taxon>Bacilli</taxon>
        <taxon>Bacillales</taxon>
        <taxon>Paenibacillaceae</taxon>
        <taxon>Cohnella</taxon>
    </lineage>
</organism>
<keyword evidence="1" id="KW-0732">Signal</keyword>
<dbReference type="RefSeq" id="WP_185122122.1">
    <property type="nucleotide sequence ID" value="NZ_JACJVQ010000019.1"/>
</dbReference>
<comment type="caution">
    <text evidence="2">The sequence shown here is derived from an EMBL/GenBank/DDBJ whole genome shotgun (WGS) entry which is preliminary data.</text>
</comment>
<name>A0A841SYD9_9BACL</name>
<dbReference type="Proteomes" id="UP000535838">
    <property type="component" value="Unassembled WGS sequence"/>
</dbReference>